<organism evidence="1">
    <name type="scientific">uncultured Caudovirales phage</name>
    <dbReference type="NCBI Taxonomy" id="2100421"/>
    <lineage>
        <taxon>Viruses</taxon>
        <taxon>Duplodnaviria</taxon>
        <taxon>Heunggongvirae</taxon>
        <taxon>Uroviricota</taxon>
        <taxon>Caudoviricetes</taxon>
        <taxon>Peduoviridae</taxon>
        <taxon>Maltschvirus</taxon>
        <taxon>Maltschvirus maltsch</taxon>
    </lineage>
</organism>
<dbReference type="EMBL" id="LR796675">
    <property type="protein sequence ID" value="CAB4158436.1"/>
    <property type="molecule type" value="Genomic_DNA"/>
</dbReference>
<protein>
    <submittedName>
        <fullName evidence="1">Uncharacterized protein</fullName>
    </submittedName>
</protein>
<proteinExistence type="predicted"/>
<evidence type="ECO:0000313" key="1">
    <source>
        <dbReference type="EMBL" id="CAB4158436.1"/>
    </source>
</evidence>
<sequence>MRIENYLIMLAKYTWLHLHPGDGMRRLIHARGEEELIACDSFLDPHAKEYKHRLKDFCETHLPQIDSRARFNDWCASEPTDDEKQQFREYMAKIVVYGADGFEHTPNGWVVIEI</sequence>
<name>A0A6J5NL69_9CAUD</name>
<gene>
    <name evidence="1" type="ORF">UFOVP704_4</name>
</gene>
<accession>A0A6J5NL69</accession>
<reference evidence="1" key="1">
    <citation type="submission" date="2020-04" db="EMBL/GenBank/DDBJ databases">
        <authorList>
            <person name="Chiriac C."/>
            <person name="Salcher M."/>
            <person name="Ghai R."/>
            <person name="Kavagutti S V."/>
        </authorList>
    </citation>
    <scope>NUCLEOTIDE SEQUENCE</scope>
</reference>